<protein>
    <recommendedName>
        <fullName evidence="12">Protein transport protein SEC23</fullName>
    </recommendedName>
</protein>
<dbReference type="InterPro" id="IPR006900">
    <property type="entry name" value="Sec23/24_helical_dom"/>
</dbReference>
<dbReference type="SUPFAM" id="SSF81995">
    <property type="entry name" value="beta-sandwich domain of Sec23/24"/>
    <property type="match status" value="1"/>
</dbReference>
<dbReference type="Proteomes" id="UP000694395">
    <property type="component" value="Chromosome 25"/>
</dbReference>
<dbReference type="SUPFAM" id="SSF82919">
    <property type="entry name" value="Zn-finger domain of Sec23/24"/>
    <property type="match status" value="1"/>
</dbReference>
<evidence type="ECO:0000256" key="8">
    <source>
        <dbReference type="ARBA" id="ARBA00022892"/>
    </source>
</evidence>
<evidence type="ECO:0000256" key="3">
    <source>
        <dbReference type="ARBA" id="ARBA00022448"/>
    </source>
</evidence>
<dbReference type="SUPFAM" id="SSF81811">
    <property type="entry name" value="Helical domain of Sec23/24"/>
    <property type="match status" value="1"/>
</dbReference>
<keyword evidence="8 12" id="KW-0931">ER-Golgi transport</keyword>
<evidence type="ECO:0000256" key="9">
    <source>
        <dbReference type="ARBA" id="ARBA00022927"/>
    </source>
</evidence>
<keyword evidence="10 12" id="KW-0472">Membrane</keyword>
<dbReference type="Gene3D" id="1.20.120.730">
    <property type="entry name" value="Sec23/Sec24 helical domain"/>
    <property type="match status" value="1"/>
</dbReference>
<keyword evidence="5 12" id="KW-0479">Metal-binding</keyword>
<keyword evidence="6 12" id="KW-0256">Endoplasmic reticulum</keyword>
<dbReference type="FunFam" id="3.40.50.410:FF:000008">
    <property type="entry name" value="Protein transport protein SEC23"/>
    <property type="match status" value="1"/>
</dbReference>
<proteinExistence type="inferred from homology"/>
<evidence type="ECO:0000259" key="13">
    <source>
        <dbReference type="Pfam" id="PF00626"/>
    </source>
</evidence>
<reference evidence="18" key="3">
    <citation type="submission" date="2025-09" db="UniProtKB">
        <authorList>
            <consortium name="Ensembl"/>
        </authorList>
    </citation>
    <scope>IDENTIFICATION</scope>
</reference>
<evidence type="ECO:0000256" key="7">
    <source>
        <dbReference type="ARBA" id="ARBA00022833"/>
    </source>
</evidence>
<evidence type="ECO:0000313" key="19">
    <source>
        <dbReference type="Proteomes" id="UP000694395"/>
    </source>
</evidence>
<evidence type="ECO:0000256" key="11">
    <source>
        <dbReference type="ARBA" id="ARBA00023329"/>
    </source>
</evidence>
<evidence type="ECO:0000259" key="14">
    <source>
        <dbReference type="Pfam" id="PF04810"/>
    </source>
</evidence>
<keyword evidence="4 12" id="KW-0963">Cytoplasm</keyword>
<organism evidence="18 19">
    <name type="scientific">Oncorhynchus mykiss</name>
    <name type="common">Rainbow trout</name>
    <name type="synonym">Salmo gairdneri</name>
    <dbReference type="NCBI Taxonomy" id="8022"/>
    <lineage>
        <taxon>Eukaryota</taxon>
        <taxon>Metazoa</taxon>
        <taxon>Chordata</taxon>
        <taxon>Craniata</taxon>
        <taxon>Vertebrata</taxon>
        <taxon>Euteleostomi</taxon>
        <taxon>Actinopterygii</taxon>
        <taxon>Neopterygii</taxon>
        <taxon>Teleostei</taxon>
        <taxon>Protacanthopterygii</taxon>
        <taxon>Salmoniformes</taxon>
        <taxon>Salmonidae</taxon>
        <taxon>Salmoninae</taxon>
        <taxon>Oncorhynchus</taxon>
    </lineage>
</organism>
<sequence>MATFPEFIAQNEERDGVRFSWNVWPSSRLEATRMVVPVASLFTPLKERPDLPPIQYEPVLCSRATCRAVLNPLCQVDYGAKLWACNFCYQRNQFPPTYAGISEVNQPAELLPQFSTIEYVVQRGPQMPLVFLYVVDTCMEDEDLQALKESLQMSLSLLPPTALVGLITFGRMIQVHELGCDGISKSYVFRGTKDLNAKQLQEMLGLTKPTAAQAGRGPQAPQPPLSNRFLQPVQKIDMNLTDLLGELQRDPWPVTQGKRPLRSLGSAMSIAVGLLECTFPNTGARIMTFIGGPATQGPGMVVGDELKTPIRSWHDIEKDNAKFMKKGTKHYEALASRASINGHIIDIYACALDQTGLLEMKCCSNHTGDMLSWIEIKISGAIGPCVSLNAKGPCVSENEIGTGGTSQWKICGLDHNTTLAVYFEVVNQHNAPIPQGGRGAVQYVTQYQHSSGQKRIRVTTTARNWADAGTQIQSIAASFDQEASAILMARLAVYRAETEEGPDVLRWLDRQLIRLCQKFGDYHKDDPNSFRFSETFSLYPQFMFHLRRSPFLQVFNNSPDESSYYRHQFMRQDLTQSLIMIQPILYAYSFNGPPEPVLLDSSSILPDRILLMDTFFQILIYHGETVSQWRKAGYQEMPEYENFRHLLQAPADDAQEILHSRFPMPRYIDTEFGGSQARFLLSKVNPSQTHNNMYAWGQYILLRMVFLVFYFVKDKHVVSF</sequence>
<dbReference type="GO" id="GO:0090110">
    <property type="term" value="P:COPII-coated vesicle cargo loading"/>
    <property type="evidence" value="ECO:0007669"/>
    <property type="project" value="TreeGrafter"/>
</dbReference>
<evidence type="ECO:0000256" key="4">
    <source>
        <dbReference type="ARBA" id="ARBA00022490"/>
    </source>
</evidence>
<dbReference type="CDD" id="cd11287">
    <property type="entry name" value="Sec23_C"/>
    <property type="match status" value="1"/>
</dbReference>
<dbReference type="AlphaFoldDB" id="A0A8C7QR84"/>
<accession>A0A8C7QR84</accession>
<comment type="subcellular location">
    <subcellularLocation>
        <location evidence="12">Cytoplasmic vesicle</location>
        <location evidence="12">COPII-coated vesicle membrane</location>
        <topology evidence="12">Peripheral membrane protein</topology>
        <orientation evidence="12">Cytoplasmic side</orientation>
    </subcellularLocation>
    <subcellularLocation>
        <location evidence="1 12">Endoplasmic reticulum membrane</location>
        <topology evidence="1 12">Peripheral membrane protein</topology>
        <orientation evidence="1 12">Cytoplasmic side</orientation>
    </subcellularLocation>
    <subcellularLocation>
        <location evidence="12">Cytoplasm</location>
        <location evidence="12">Cytosol</location>
    </subcellularLocation>
</comment>
<keyword evidence="9 12" id="KW-0653">Protein transport</keyword>
<keyword evidence="3 12" id="KW-0813">Transport</keyword>
<dbReference type="InterPro" id="IPR036174">
    <property type="entry name" value="Znf_Sec23_Sec24_sf"/>
</dbReference>
<dbReference type="Pfam" id="PF04810">
    <property type="entry name" value="zf-Sec23_Sec24"/>
    <property type="match status" value="1"/>
</dbReference>
<evidence type="ECO:0000259" key="15">
    <source>
        <dbReference type="Pfam" id="PF04811"/>
    </source>
</evidence>
<dbReference type="PANTHER" id="PTHR11141:SF7">
    <property type="entry name" value="PROTEIN TRANSPORT PROTEIN SEC23A"/>
    <property type="match status" value="1"/>
</dbReference>
<dbReference type="Gene3D" id="2.30.30.380">
    <property type="entry name" value="Zn-finger domain of Sec23/24"/>
    <property type="match status" value="1"/>
</dbReference>
<dbReference type="FunFam" id="1.20.120.730:FF:000003">
    <property type="entry name" value="Protein transport protein SEC23"/>
    <property type="match status" value="1"/>
</dbReference>
<dbReference type="Pfam" id="PF00626">
    <property type="entry name" value="Gelsolin"/>
    <property type="match status" value="1"/>
</dbReference>
<evidence type="ECO:0000256" key="12">
    <source>
        <dbReference type="RuleBase" id="RU365030"/>
    </source>
</evidence>
<keyword evidence="7 12" id="KW-0862">Zinc</keyword>
<dbReference type="InterPro" id="IPR036465">
    <property type="entry name" value="vWFA_dom_sf"/>
</dbReference>
<name>A0A8C7QR84_ONCMY</name>
<dbReference type="FunFam" id="3.40.20.10:FF:000003">
    <property type="entry name" value="Protein transport protein SEC23"/>
    <property type="match status" value="1"/>
</dbReference>
<evidence type="ECO:0000259" key="17">
    <source>
        <dbReference type="Pfam" id="PF08033"/>
    </source>
</evidence>
<dbReference type="GO" id="GO:0070971">
    <property type="term" value="C:endoplasmic reticulum exit site"/>
    <property type="evidence" value="ECO:0007669"/>
    <property type="project" value="TreeGrafter"/>
</dbReference>
<dbReference type="GO" id="GO:0030127">
    <property type="term" value="C:COPII vesicle coat"/>
    <property type="evidence" value="ECO:0007669"/>
    <property type="project" value="InterPro"/>
</dbReference>
<comment type="function">
    <text evidence="12">Component of the coat protein complex II (COPII) which promotes the formation of transport vesicles from the endoplasmic reticulum (ER). The coat has two main functions, the physical deformation of the endoplasmic reticulum membrane into vesicles and the selection of cargo molecules.</text>
</comment>
<dbReference type="InterPro" id="IPR036180">
    <property type="entry name" value="Gelsolin-like_dom_sf"/>
</dbReference>
<dbReference type="SUPFAM" id="SSF82754">
    <property type="entry name" value="C-terminal, gelsolin-like domain of Sec23/24"/>
    <property type="match status" value="1"/>
</dbReference>
<evidence type="ECO:0000256" key="2">
    <source>
        <dbReference type="ARBA" id="ARBA00009210"/>
    </source>
</evidence>
<dbReference type="Gene3D" id="3.40.50.410">
    <property type="entry name" value="von Willebrand factor, type A domain"/>
    <property type="match status" value="1"/>
</dbReference>
<feature type="domain" description="Sec23/Sec24 beta-sandwich" evidence="17">
    <location>
        <begin position="375"/>
        <end position="466"/>
    </location>
</feature>
<dbReference type="InterPro" id="IPR037550">
    <property type="entry name" value="Sec23_C"/>
</dbReference>
<dbReference type="FunFam" id="2.60.40.1670:FF:000006">
    <property type="entry name" value="Protein transport protein SEC23"/>
    <property type="match status" value="1"/>
</dbReference>
<dbReference type="Pfam" id="PF04811">
    <property type="entry name" value="Sec23_trunk"/>
    <property type="match status" value="1"/>
</dbReference>
<dbReference type="FunFam" id="2.30.30.380:FF:000001">
    <property type="entry name" value="Protein transport protein SEC23"/>
    <property type="match status" value="1"/>
</dbReference>
<feature type="domain" description="Sec23/Sec24 helical" evidence="16">
    <location>
        <begin position="480"/>
        <end position="578"/>
    </location>
</feature>
<dbReference type="GO" id="GO:0005829">
    <property type="term" value="C:cytosol"/>
    <property type="evidence" value="ECO:0007669"/>
    <property type="project" value="UniProtKB-SubCell"/>
</dbReference>
<dbReference type="Ensembl" id="ENSOMYT00000045322.2">
    <property type="protein sequence ID" value="ENSOMYP00000041525.2"/>
    <property type="gene ID" value="ENSOMYG00000019011.2"/>
</dbReference>
<dbReference type="GO" id="GO:0006886">
    <property type="term" value="P:intracellular protein transport"/>
    <property type="evidence" value="ECO:0007669"/>
    <property type="project" value="InterPro"/>
</dbReference>
<dbReference type="GO" id="GO:0008270">
    <property type="term" value="F:zinc ion binding"/>
    <property type="evidence" value="ECO:0007669"/>
    <property type="project" value="InterPro"/>
</dbReference>
<keyword evidence="19" id="KW-1185">Reference proteome</keyword>
<feature type="domain" description="Sec23/Sec24 trunk" evidence="15">
    <location>
        <begin position="126"/>
        <end position="369"/>
    </location>
</feature>
<dbReference type="InterPro" id="IPR037364">
    <property type="entry name" value="Sec23"/>
</dbReference>
<dbReference type="PANTHER" id="PTHR11141">
    <property type="entry name" value="PROTEIN TRANSPORT PROTEIN SEC23"/>
    <property type="match status" value="1"/>
</dbReference>
<dbReference type="SUPFAM" id="SSF53300">
    <property type="entry name" value="vWA-like"/>
    <property type="match status" value="1"/>
</dbReference>
<feature type="domain" description="Zinc finger Sec23/Sec24-type" evidence="14">
    <location>
        <begin position="58"/>
        <end position="98"/>
    </location>
</feature>
<dbReference type="InterPro" id="IPR029006">
    <property type="entry name" value="ADF-H/Gelsolin-like_dom_sf"/>
</dbReference>
<evidence type="ECO:0000256" key="1">
    <source>
        <dbReference type="ARBA" id="ARBA00004397"/>
    </source>
</evidence>
<dbReference type="InterPro" id="IPR012990">
    <property type="entry name" value="Beta-sandwich_Sec23_24"/>
</dbReference>
<dbReference type="InterPro" id="IPR006896">
    <property type="entry name" value="Sec23/24_trunk_dom"/>
</dbReference>
<keyword evidence="11 12" id="KW-0968">Cytoplasmic vesicle</keyword>
<dbReference type="Gene3D" id="3.40.20.10">
    <property type="entry name" value="Severin"/>
    <property type="match status" value="1"/>
</dbReference>
<evidence type="ECO:0000256" key="10">
    <source>
        <dbReference type="ARBA" id="ARBA00023136"/>
    </source>
</evidence>
<evidence type="ECO:0000256" key="5">
    <source>
        <dbReference type="ARBA" id="ARBA00022723"/>
    </source>
</evidence>
<evidence type="ECO:0000259" key="16">
    <source>
        <dbReference type="Pfam" id="PF04815"/>
    </source>
</evidence>
<evidence type="ECO:0000313" key="18">
    <source>
        <dbReference type="Ensembl" id="ENSOMYP00000041525.2"/>
    </source>
</evidence>
<dbReference type="Pfam" id="PF08033">
    <property type="entry name" value="Sec23_BS"/>
    <property type="match status" value="1"/>
</dbReference>
<dbReference type="InterPro" id="IPR007123">
    <property type="entry name" value="Gelsolin-like_dom"/>
</dbReference>
<dbReference type="GO" id="GO:0005096">
    <property type="term" value="F:GTPase activator activity"/>
    <property type="evidence" value="ECO:0007669"/>
    <property type="project" value="TreeGrafter"/>
</dbReference>
<dbReference type="Pfam" id="PF04815">
    <property type="entry name" value="Sec23_helical"/>
    <property type="match status" value="1"/>
</dbReference>
<evidence type="ECO:0000256" key="6">
    <source>
        <dbReference type="ARBA" id="ARBA00022824"/>
    </source>
</evidence>
<dbReference type="InterPro" id="IPR036175">
    <property type="entry name" value="Sec23/24_helical_dom_sf"/>
</dbReference>
<feature type="domain" description="Gelsolin-like" evidence="13">
    <location>
        <begin position="594"/>
        <end position="680"/>
    </location>
</feature>
<dbReference type="GeneTree" id="ENSGT00390000006916"/>
<reference evidence="18" key="2">
    <citation type="submission" date="2025-08" db="UniProtKB">
        <authorList>
            <consortium name="Ensembl"/>
        </authorList>
    </citation>
    <scope>IDENTIFICATION</scope>
</reference>
<reference evidence="18" key="1">
    <citation type="submission" date="2020-07" db="EMBL/GenBank/DDBJ databases">
        <title>A long reads based de novo assembly of the rainbow trout Arlee double haploid line genome.</title>
        <authorList>
            <person name="Gao G."/>
            <person name="Palti Y."/>
        </authorList>
    </citation>
    <scope>NUCLEOTIDE SEQUENCE [LARGE SCALE GENOMIC DNA]</scope>
</reference>
<comment type="similarity">
    <text evidence="2 12">Belongs to the SEC23/SEC24 family. SEC23 subfamily.</text>
</comment>
<dbReference type="GO" id="GO:0005789">
    <property type="term" value="C:endoplasmic reticulum membrane"/>
    <property type="evidence" value="ECO:0007669"/>
    <property type="project" value="UniProtKB-SubCell"/>
</dbReference>
<dbReference type="InterPro" id="IPR006895">
    <property type="entry name" value="Znf_Sec23_Sec24"/>
</dbReference>